<organism evidence="1 2">
    <name type="scientific">Geodermatophilus siccatus</name>
    <dbReference type="NCBI Taxonomy" id="1137991"/>
    <lineage>
        <taxon>Bacteria</taxon>
        <taxon>Bacillati</taxon>
        <taxon>Actinomycetota</taxon>
        <taxon>Actinomycetes</taxon>
        <taxon>Geodermatophilales</taxon>
        <taxon>Geodermatophilaceae</taxon>
        <taxon>Geodermatophilus</taxon>
    </lineage>
</organism>
<proteinExistence type="predicted"/>
<reference evidence="2" key="1">
    <citation type="submission" date="2016-10" db="EMBL/GenBank/DDBJ databases">
        <authorList>
            <person name="Varghese N."/>
            <person name="Submissions S."/>
        </authorList>
    </citation>
    <scope>NUCLEOTIDE SEQUENCE [LARGE SCALE GENOMIC DNA]</scope>
    <source>
        <strain evidence="2">DSM 45419</strain>
    </source>
</reference>
<dbReference type="AlphaFoldDB" id="A0A1H0AQ89"/>
<gene>
    <name evidence="1" type="ORF">SAMN05660642_04642</name>
</gene>
<evidence type="ECO:0000313" key="1">
    <source>
        <dbReference type="EMBL" id="SDN35263.1"/>
    </source>
</evidence>
<keyword evidence="2" id="KW-1185">Reference proteome</keyword>
<dbReference type="RefSeq" id="WP_091223866.1">
    <property type="nucleotide sequence ID" value="NZ_FNHE01000017.1"/>
</dbReference>
<accession>A0A1H0AQ89</accession>
<dbReference type="Proteomes" id="UP000198680">
    <property type="component" value="Unassembled WGS sequence"/>
</dbReference>
<name>A0A1H0AQ89_9ACTN</name>
<dbReference type="EMBL" id="FNHE01000017">
    <property type="protein sequence ID" value="SDN35263.1"/>
    <property type="molecule type" value="Genomic_DNA"/>
</dbReference>
<protein>
    <submittedName>
        <fullName evidence="1">Uncharacterized protein</fullName>
    </submittedName>
</protein>
<sequence length="112" mass="11803">MAVNVRVVLDVERGPQPVALVVEDDVADRQLAGRDGLDDLGGLPDGGLREATDLAALAEPLDLALDLRVLLEGVVAQAGPVAGASVSIAPMRRTPHRLCSSPAMATWTTWRR</sequence>
<evidence type="ECO:0000313" key="2">
    <source>
        <dbReference type="Proteomes" id="UP000198680"/>
    </source>
</evidence>